<protein>
    <recommendedName>
        <fullName evidence="4">DUF2812 domain-containing protein</fullName>
    </recommendedName>
</protein>
<keyword evidence="1" id="KW-0812">Transmembrane</keyword>
<dbReference type="OrthoDB" id="8757095at2"/>
<reference evidence="2 3" key="1">
    <citation type="submission" date="2016-11" db="EMBL/GenBank/DDBJ databases">
        <authorList>
            <person name="Jaros S."/>
            <person name="Januszkiewicz K."/>
            <person name="Wedrychowicz H."/>
        </authorList>
    </citation>
    <scope>NUCLEOTIDE SEQUENCE [LARGE SCALE GENOMIC DNA]</scope>
    <source>
        <strain evidence="2 3">DSM 46144</strain>
    </source>
</reference>
<proteinExistence type="predicted"/>
<accession>A0A1M7RF95</accession>
<organism evidence="2 3">
    <name type="scientific">Cryptosporangium aurantiacum</name>
    <dbReference type="NCBI Taxonomy" id="134849"/>
    <lineage>
        <taxon>Bacteria</taxon>
        <taxon>Bacillati</taxon>
        <taxon>Actinomycetota</taxon>
        <taxon>Actinomycetes</taxon>
        <taxon>Cryptosporangiales</taxon>
        <taxon>Cryptosporangiaceae</taxon>
        <taxon>Cryptosporangium</taxon>
    </lineage>
</organism>
<dbReference type="Pfam" id="PF11193">
    <property type="entry name" value="DUF2812"/>
    <property type="match status" value="1"/>
</dbReference>
<dbReference type="EMBL" id="FRCS01000010">
    <property type="protein sequence ID" value="SHN44708.1"/>
    <property type="molecule type" value="Genomic_DNA"/>
</dbReference>
<feature type="transmembrane region" description="Helical" evidence="1">
    <location>
        <begin position="114"/>
        <end position="132"/>
    </location>
</feature>
<evidence type="ECO:0000313" key="3">
    <source>
        <dbReference type="Proteomes" id="UP000184440"/>
    </source>
</evidence>
<gene>
    <name evidence="2" type="ORF">SAMN05443668_110336</name>
</gene>
<keyword evidence="3" id="KW-1185">Reference proteome</keyword>
<dbReference type="InterPro" id="IPR021359">
    <property type="entry name" value="DUF2812"/>
</dbReference>
<sequence length="209" mass="23861">MTIWRLRLFLNFDKEESWLNQMAAEGRLLSKACVLYTFSALAPGSAAVVRVDYRSSMSRLDFADYVNLFEDSGWRHLHGSRHGGPQYFASFSADANTDIFSDANSRAQRYRRSIAAYGVLLPSFLVTVLAGWNPEYWFSPPRDWYFTPGLWDKHGADFIGAFLFESILVLPRVGAPFLFAAFCLYLLAVIVYQYTLFRKARISETPSSM</sequence>
<evidence type="ECO:0008006" key="4">
    <source>
        <dbReference type="Google" id="ProtNLM"/>
    </source>
</evidence>
<dbReference type="RefSeq" id="WP_084741886.1">
    <property type="nucleotide sequence ID" value="NZ_FRCS01000010.1"/>
</dbReference>
<keyword evidence="1" id="KW-1133">Transmembrane helix</keyword>
<dbReference type="Proteomes" id="UP000184440">
    <property type="component" value="Unassembled WGS sequence"/>
</dbReference>
<keyword evidence="1" id="KW-0472">Membrane</keyword>
<evidence type="ECO:0000313" key="2">
    <source>
        <dbReference type="EMBL" id="SHN44708.1"/>
    </source>
</evidence>
<evidence type="ECO:0000256" key="1">
    <source>
        <dbReference type="SAM" id="Phobius"/>
    </source>
</evidence>
<name>A0A1M7RF95_9ACTN</name>
<dbReference type="STRING" id="134849.SAMN05443668_110336"/>
<dbReference type="AlphaFoldDB" id="A0A1M7RF95"/>
<feature type="transmembrane region" description="Helical" evidence="1">
    <location>
        <begin position="173"/>
        <end position="192"/>
    </location>
</feature>